<proteinExistence type="predicted"/>
<dbReference type="EMBL" id="AZRV01000023">
    <property type="protein sequence ID" value="RKO62208.1"/>
    <property type="molecule type" value="Genomic_DNA"/>
</dbReference>
<evidence type="ECO:0000313" key="1">
    <source>
        <dbReference type="EMBL" id="RKO62208.1"/>
    </source>
</evidence>
<gene>
    <name evidence="1" type="ORF">Cdeb_00944</name>
</gene>
<sequence length="209" mass="25054">MGAMTKGRMAKYKIGDYVTGRNEEIFGKIVNVHLVEGQWFYRLHNREELYREDQLSPADEDAELAQKENVHIDYRFQFGDIVHVKGYGSDLFVVIGFRAEIWRYKNSAWEDLIYELSRLKDGEWLEATEEELVYIADEQKAKKFLLHPQLRNNPTQKPERKKDMADIDMLLDMYNDYKRLYELFGENTYRKKMKEVLKKLEAIVRHFQK</sequence>
<dbReference type="AlphaFoldDB" id="A0A420VFJ2"/>
<comment type="caution">
    <text evidence="1">The sequence shown here is derived from an EMBL/GenBank/DDBJ whole genome shotgun (WGS) entry which is preliminary data.</text>
</comment>
<evidence type="ECO:0000313" key="2">
    <source>
        <dbReference type="Proteomes" id="UP000286235"/>
    </source>
</evidence>
<dbReference type="Proteomes" id="UP000286235">
    <property type="component" value="Unassembled WGS sequence"/>
</dbReference>
<accession>A0A420VFJ2</accession>
<evidence type="ECO:0008006" key="3">
    <source>
        <dbReference type="Google" id="ProtNLM"/>
    </source>
</evidence>
<organism evidence="1 2">
    <name type="scientific">Caldibacillus debilis GB1</name>
    <dbReference type="NCBI Taxonomy" id="1339248"/>
    <lineage>
        <taxon>Bacteria</taxon>
        <taxon>Bacillati</taxon>
        <taxon>Bacillota</taxon>
        <taxon>Bacilli</taxon>
        <taxon>Bacillales</taxon>
        <taxon>Bacillaceae</taxon>
        <taxon>Caldibacillus</taxon>
    </lineage>
</organism>
<keyword evidence="2" id="KW-1185">Reference proteome</keyword>
<name>A0A420VFJ2_9BACI</name>
<reference evidence="1 2" key="1">
    <citation type="submission" date="2013-12" db="EMBL/GenBank/DDBJ databases">
        <title>Genome and proteome characterization of Caldibacillus debilis GB1 derived from a cellulolytic aero-tolerant co-culture.</title>
        <authorList>
            <person name="Wushke S.T."/>
            <person name="Zhang X."/>
            <person name="Fristensky B."/>
            <person name="Wilkins J.A."/>
            <person name="Levin D.B."/>
            <person name="Sparling R."/>
        </authorList>
    </citation>
    <scope>NUCLEOTIDE SEQUENCE [LARGE SCALE GENOMIC DNA]</scope>
    <source>
        <strain evidence="1 2">GB1</strain>
    </source>
</reference>
<protein>
    <recommendedName>
        <fullName evidence="3">YodN</fullName>
    </recommendedName>
</protein>